<dbReference type="GO" id="GO:0042073">
    <property type="term" value="P:intraciliary transport"/>
    <property type="evidence" value="ECO:0007669"/>
    <property type="project" value="TreeGrafter"/>
</dbReference>
<proteinExistence type="predicted"/>
<dbReference type="InterPro" id="IPR015943">
    <property type="entry name" value="WD40/YVTN_repeat-like_dom_sf"/>
</dbReference>
<dbReference type="PANTHER" id="PTHR15722:SF2">
    <property type="entry name" value="INTRAFLAGELLAR TRANSPORT PROTEIN 172 HOMOLOG"/>
    <property type="match status" value="1"/>
</dbReference>
<dbReference type="PROSITE" id="PS50082">
    <property type="entry name" value="WD_REPEATS_2"/>
    <property type="match status" value="1"/>
</dbReference>
<dbReference type="RefSeq" id="XP_013906644.1">
    <property type="nucleotide sequence ID" value="XM_014051190.1"/>
</dbReference>
<keyword evidence="3 8" id="KW-0853">WD repeat</keyword>
<keyword evidence="11" id="KW-1185">Reference proteome</keyword>
<dbReference type="Pfam" id="PF24762">
    <property type="entry name" value="TPR_IF140-IFT172"/>
    <property type="match status" value="1"/>
</dbReference>
<accession>A0A0D2MYX0</accession>
<keyword evidence="7" id="KW-0966">Cell projection</keyword>
<gene>
    <name evidence="10" type="ORF">MNEG_0321</name>
</gene>
<dbReference type="Gene3D" id="2.130.10.10">
    <property type="entry name" value="YVTN repeat-like/Quinoprotein amine dehydrogenase"/>
    <property type="match status" value="2"/>
</dbReference>
<dbReference type="GeneID" id="25726439"/>
<feature type="repeat" description="WD" evidence="8">
    <location>
        <begin position="282"/>
        <end position="307"/>
    </location>
</feature>
<keyword evidence="4" id="KW-0677">Repeat</keyword>
<feature type="domain" description="IF140/IFT172/WDR19 TPR" evidence="9">
    <location>
        <begin position="958"/>
        <end position="1249"/>
    </location>
</feature>
<dbReference type="InterPro" id="IPR001680">
    <property type="entry name" value="WD40_rpt"/>
</dbReference>
<dbReference type="PANTHER" id="PTHR15722">
    <property type="entry name" value="IFT140/172-RELATED"/>
    <property type="match status" value="1"/>
</dbReference>
<dbReference type="STRING" id="145388.A0A0D2MYX0"/>
<evidence type="ECO:0000256" key="3">
    <source>
        <dbReference type="ARBA" id="ARBA00022574"/>
    </source>
</evidence>
<dbReference type="GO" id="GO:0036064">
    <property type="term" value="C:ciliary basal body"/>
    <property type="evidence" value="ECO:0007669"/>
    <property type="project" value="TreeGrafter"/>
</dbReference>
<sequence>MRTVKRAPLTRRRSGKLAAATADRVVHLYDEAGERRDKFRTKAADGNSSGAYLIRGLAFSPDSSKLAVAQSDNIVFVYRLGAGWDEKKSICNKFLQSSAVACLAWPAERHGDVCFGLADGKVKLGVLKTNKTYTLYAHPSGSPVAALAASPDGRALVSGHADGSLYQFTFPEQQDGSGGTAGCVKLVHHSCAPCALAWGESVVAAGSDCRVVFYDPKTGREQAAFDQGGDNGARSFGCAAMNPAGDAAVVGGFNRLYIFARGGPKGLWQPAGVKQIDNMFAVTAASWKPDGSKLAVGGLRGNVDIWDACIRRTKHKGKFELTYVSKKAVIVKTLATGSRIVLKSVYGYEVSKVSVYQGRYIVGRTHATLLLGDLESCQLSEVPWEGGGGGERFYFENEQVCLLYSAGELHVVEYGINDTVLALRTEHISPYLLSVAVQEARGAMPAAKRVAYLVDATTLRVVDFTAAAAAAAAGGVTGGGGAVLATVSHDARIDWLELNQRGSHLLFRDKGRRLLLLDLATQERTPLLGFCQYVQWVPGSDCVVAQSRGELCVWYGVGAPGRPTVIPIRGDVSGIERAPGRTEVLVDEGLTQAAYALDEGLIDFGAALEFLDFDRAVSTLEALPPSTEVEAQWRALGALALQHEVLWVAERCAAALGEVARVRFLHKLIKQAERRQQEQPAAGQGGGAAGELPVEVKAQLAVLAQQWPVAESLLLAQGRVDDTIAAYRDAHRWEDAIRVADTSRHPGSDDLRAAHFKWLLSTGQEDKAGAGKEREGDLAAAIALYLKGGAPARAAQAVVAHPGIAFDPALLAAVAAALTKAGLHERAGDLAAALGRPLDALAAYRKGGAYRKAVELARGAAPAQVIVLEEEWGDWLASQRQMDAAINHFIEAGVAAKAIEAALAARQFPKAAGIIEHLDASQAAPFFKRIAQHYAANGGLAEAEGYWLKAGLPLEAVEMYTRAGKWEAAQKVARGYLPEGELRRFNAQRAKEAEAAKNWKEAERGYLAAGEAEAAIGMYKRNRMWEPMIRLVGQHRRENLPESHLLAAQALQLEGHWREAERHFTDAKDWKAAVAMYTSQGSWEDALRVAKAHGGAAATKQVAYAWAVAVPPEEGGALLRRLGLGDAAVDAAAEAGAFGHAFQLAQVAAPQRMADVHLKHAMYLEDNGRFNEAEVEFVNAGKPREAIDMYIHAQDWEAALRVAEGHEPESVGDVLAAQAQALADSGQLSAAESVFLKARRPEAALQMYRAASQWAAALRVAEAYAPARVAGLHLEMAAAMAQQGQGGAGGGVAAAVARAQAFERGNDYARAVEAYLSPSAEGAAAADVDVLQRCWEAGLALAARHQRHRVGDVAAAVAARLVGAGRVGAAVDVLEGVGDVQGAAEAAVSGSLFDRARALAAGNPQLLRLVDERHTAALVAANDADELAARGNVAAAVEMYAAQGNWERAHELAAQDGPELAAATAARHAQLLLRQGDAAAAAAALARRGVGAADADVLRQVLQQLELAATTRKRDSEEFSRLFWAAHHVSCASRSKAAGLSELAARQLTAALRYVGVLPADRAFFEAGAAWRAAGRPSMAFVLLNRYLDIEDAADEAGGGGGAQLPLEGADFVGTDIPRDAPLPAHHYCDERTREENPS</sequence>
<dbReference type="SMART" id="SM00320">
    <property type="entry name" value="WD40"/>
    <property type="match status" value="4"/>
</dbReference>
<dbReference type="KEGG" id="mng:MNEG_0321"/>
<evidence type="ECO:0000256" key="8">
    <source>
        <dbReference type="PROSITE-ProRule" id="PRU00221"/>
    </source>
</evidence>
<protein>
    <submittedName>
        <fullName evidence="10">Intraflagellar transport protein</fullName>
    </submittedName>
</protein>
<dbReference type="InterPro" id="IPR056168">
    <property type="entry name" value="TPR_IF140/IFT172/WDR19"/>
</dbReference>
<dbReference type="SUPFAM" id="SSF101908">
    <property type="entry name" value="Putative isomerase YbhE"/>
    <property type="match status" value="1"/>
</dbReference>
<dbReference type="SUPFAM" id="SSF82171">
    <property type="entry name" value="DPP6 N-terminal domain-like"/>
    <property type="match status" value="1"/>
</dbReference>
<evidence type="ECO:0000256" key="5">
    <source>
        <dbReference type="ARBA" id="ARBA00022803"/>
    </source>
</evidence>
<comment type="subcellular location">
    <subcellularLocation>
        <location evidence="1">Cell projection</location>
        <location evidence="1">Cilium</location>
    </subcellularLocation>
</comment>
<evidence type="ECO:0000313" key="10">
    <source>
        <dbReference type="EMBL" id="KIZ07625.1"/>
    </source>
</evidence>
<keyword evidence="10" id="KW-0282">Flagellum</keyword>
<dbReference type="GO" id="GO:0030992">
    <property type="term" value="C:intraciliary transport particle B"/>
    <property type="evidence" value="ECO:0007669"/>
    <property type="project" value="TreeGrafter"/>
</dbReference>
<dbReference type="Pfam" id="PF00400">
    <property type="entry name" value="WD40"/>
    <property type="match status" value="1"/>
</dbReference>
<dbReference type="OrthoDB" id="2186662at2759"/>
<dbReference type="Gene3D" id="1.25.40.470">
    <property type="match status" value="3"/>
</dbReference>
<dbReference type="EMBL" id="KK100243">
    <property type="protein sequence ID" value="KIZ07625.1"/>
    <property type="molecule type" value="Genomic_DNA"/>
</dbReference>
<keyword evidence="6" id="KW-0969">Cilium</keyword>
<keyword evidence="2" id="KW-0217">Developmental protein</keyword>
<keyword evidence="5" id="KW-0802">TPR repeat</keyword>
<evidence type="ECO:0000256" key="7">
    <source>
        <dbReference type="ARBA" id="ARBA00023273"/>
    </source>
</evidence>
<reference evidence="10 11" key="1">
    <citation type="journal article" date="2013" name="BMC Genomics">
        <title>Reconstruction of the lipid metabolism for the microalga Monoraphidium neglectum from its genome sequence reveals characteristics suitable for biofuel production.</title>
        <authorList>
            <person name="Bogen C."/>
            <person name="Al-Dilaimi A."/>
            <person name="Albersmeier A."/>
            <person name="Wichmann J."/>
            <person name="Grundmann M."/>
            <person name="Rupp O."/>
            <person name="Lauersen K.J."/>
            <person name="Blifernez-Klassen O."/>
            <person name="Kalinowski J."/>
            <person name="Goesmann A."/>
            <person name="Mussgnug J.H."/>
            <person name="Kruse O."/>
        </authorList>
    </citation>
    <scope>NUCLEOTIDE SEQUENCE [LARGE SCALE GENOMIC DNA]</scope>
    <source>
        <strain evidence="10 11">SAG 48.87</strain>
    </source>
</reference>
<dbReference type="Proteomes" id="UP000054498">
    <property type="component" value="Unassembled WGS sequence"/>
</dbReference>
<evidence type="ECO:0000256" key="2">
    <source>
        <dbReference type="ARBA" id="ARBA00022473"/>
    </source>
</evidence>
<evidence type="ECO:0000313" key="11">
    <source>
        <dbReference type="Proteomes" id="UP000054498"/>
    </source>
</evidence>
<evidence type="ECO:0000256" key="6">
    <source>
        <dbReference type="ARBA" id="ARBA00023069"/>
    </source>
</evidence>
<name>A0A0D2MYX0_9CHLO</name>
<evidence type="ECO:0000259" key="9">
    <source>
        <dbReference type="Pfam" id="PF24762"/>
    </source>
</evidence>
<organism evidence="10 11">
    <name type="scientific">Monoraphidium neglectum</name>
    <dbReference type="NCBI Taxonomy" id="145388"/>
    <lineage>
        <taxon>Eukaryota</taxon>
        <taxon>Viridiplantae</taxon>
        <taxon>Chlorophyta</taxon>
        <taxon>core chlorophytes</taxon>
        <taxon>Chlorophyceae</taxon>
        <taxon>CS clade</taxon>
        <taxon>Sphaeropleales</taxon>
        <taxon>Selenastraceae</taxon>
        <taxon>Monoraphidium</taxon>
    </lineage>
</organism>
<evidence type="ECO:0000256" key="1">
    <source>
        <dbReference type="ARBA" id="ARBA00004138"/>
    </source>
</evidence>
<evidence type="ECO:0000256" key="4">
    <source>
        <dbReference type="ARBA" id="ARBA00022737"/>
    </source>
</evidence>
<dbReference type="GO" id="GO:0005930">
    <property type="term" value="C:axoneme"/>
    <property type="evidence" value="ECO:0007669"/>
    <property type="project" value="TreeGrafter"/>
</dbReference>